<dbReference type="Pfam" id="PF12796">
    <property type="entry name" value="Ank_2"/>
    <property type="match status" value="1"/>
</dbReference>
<protein>
    <submittedName>
        <fullName evidence="4">Uncharacterized protein</fullName>
    </submittedName>
</protein>
<sequence>MDPASIIGVVNSLVSMRANVSKGLNDIQTKYNQSILTISAITSECSVIAAVLAQIESIARRDPERLTSRLDPHASQLGASFELVLKGCSIILLVLNDEIEKITKVNKVGFLSWKSKVKYIWDGEGLKDLLFTIRGQQGALRLLVTAINTESVSDIHCMLQDNNTAPQKVVERTQTLRKKRAKSTVGGQEGAECTIEGQDTEFKFDNHVVSSKAYRRAFRSFGRRSGSTLQGTELNPAELNDSEYLLLQGLPGPWIFTLVDESPNSKNATNIETSTQQDLLLPILGAPGQPITECLAEIVPAGPALKQVNIQFNTSLRNAATTGATETVLTLLAQRANINSVGEKGRTPLMLAAWNGNVKTVRALLRAGADIFLKSS</sequence>
<dbReference type="PANTHER" id="PTHR24171">
    <property type="entry name" value="ANKYRIN REPEAT DOMAIN-CONTAINING PROTEIN 39-RELATED"/>
    <property type="match status" value="1"/>
</dbReference>
<dbReference type="InterPro" id="IPR036770">
    <property type="entry name" value="Ankyrin_rpt-contain_sf"/>
</dbReference>
<dbReference type="PANTHER" id="PTHR24171:SF9">
    <property type="entry name" value="ANKYRIN REPEAT DOMAIN-CONTAINING PROTEIN 39"/>
    <property type="match status" value="1"/>
</dbReference>
<gene>
    <name evidence="4" type="ORF">G7Y89_g4611</name>
</gene>
<evidence type="ECO:0000313" key="5">
    <source>
        <dbReference type="Proteomes" id="UP000566819"/>
    </source>
</evidence>
<name>A0A8H4W448_9HELO</name>
<reference evidence="4 5" key="1">
    <citation type="submission" date="2020-03" db="EMBL/GenBank/DDBJ databases">
        <title>Draft Genome Sequence of Cudoniella acicularis.</title>
        <authorList>
            <person name="Buettner E."/>
            <person name="Kellner H."/>
        </authorList>
    </citation>
    <scope>NUCLEOTIDE SEQUENCE [LARGE SCALE GENOMIC DNA]</scope>
    <source>
        <strain evidence="4 5">DSM 108380</strain>
    </source>
</reference>
<comment type="caution">
    <text evidence="4">The sequence shown here is derived from an EMBL/GenBank/DDBJ whole genome shotgun (WGS) entry which is preliminary data.</text>
</comment>
<evidence type="ECO:0000256" key="3">
    <source>
        <dbReference type="PROSITE-ProRule" id="PRU00023"/>
    </source>
</evidence>
<dbReference type="OrthoDB" id="5365701at2759"/>
<evidence type="ECO:0000256" key="2">
    <source>
        <dbReference type="ARBA" id="ARBA00023043"/>
    </source>
</evidence>
<dbReference type="SMART" id="SM00248">
    <property type="entry name" value="ANK"/>
    <property type="match status" value="2"/>
</dbReference>
<dbReference type="Gene3D" id="1.25.40.20">
    <property type="entry name" value="Ankyrin repeat-containing domain"/>
    <property type="match status" value="1"/>
</dbReference>
<proteinExistence type="predicted"/>
<organism evidence="4 5">
    <name type="scientific">Cudoniella acicularis</name>
    <dbReference type="NCBI Taxonomy" id="354080"/>
    <lineage>
        <taxon>Eukaryota</taxon>
        <taxon>Fungi</taxon>
        <taxon>Dikarya</taxon>
        <taxon>Ascomycota</taxon>
        <taxon>Pezizomycotina</taxon>
        <taxon>Leotiomycetes</taxon>
        <taxon>Helotiales</taxon>
        <taxon>Tricladiaceae</taxon>
        <taxon>Cudoniella</taxon>
    </lineage>
</organism>
<dbReference type="EMBL" id="JAAMPI010000254">
    <property type="protein sequence ID" value="KAF4633508.1"/>
    <property type="molecule type" value="Genomic_DNA"/>
</dbReference>
<keyword evidence="1" id="KW-0677">Repeat</keyword>
<dbReference type="PROSITE" id="PS50088">
    <property type="entry name" value="ANK_REPEAT"/>
    <property type="match status" value="1"/>
</dbReference>
<keyword evidence="5" id="KW-1185">Reference proteome</keyword>
<dbReference type="InterPro" id="IPR002110">
    <property type="entry name" value="Ankyrin_rpt"/>
</dbReference>
<keyword evidence="2 3" id="KW-0040">ANK repeat</keyword>
<dbReference type="SUPFAM" id="SSF48403">
    <property type="entry name" value="Ankyrin repeat"/>
    <property type="match status" value="1"/>
</dbReference>
<evidence type="ECO:0000313" key="4">
    <source>
        <dbReference type="EMBL" id="KAF4633508.1"/>
    </source>
</evidence>
<evidence type="ECO:0000256" key="1">
    <source>
        <dbReference type="ARBA" id="ARBA00022737"/>
    </source>
</evidence>
<feature type="repeat" description="ANK" evidence="3">
    <location>
        <begin position="344"/>
        <end position="376"/>
    </location>
</feature>
<dbReference type="Proteomes" id="UP000566819">
    <property type="component" value="Unassembled WGS sequence"/>
</dbReference>
<accession>A0A8H4W448</accession>
<dbReference type="PROSITE" id="PS50297">
    <property type="entry name" value="ANK_REP_REGION"/>
    <property type="match status" value="1"/>
</dbReference>
<dbReference type="AlphaFoldDB" id="A0A8H4W448"/>